<comment type="caution">
    <text evidence="1">The sequence shown here is derived from an EMBL/GenBank/DDBJ whole genome shotgun (WGS) entry which is preliminary data.</text>
</comment>
<sequence>MVFESAKAGMLIFLFPDNHRSLRPRGGNSCWVSGRTGHGKSNSRLLQRETASICISFHDPSALKSQDYPKPGDNTSTPKIIHRRTLGHQLATEMTLEEDKHQQQQPNRINTSQSCPQSAPTFLTEIIVEILLRLPVDSLLRCRSVCKLWCSLISDPHFVNSHLTLSTSSNHYDHQRLIFSIGRLRMNLKTCHLYDVLYDNSINALELDYPLKSPGKYVLIVGSCNGLLCMAIEEDILIWNPSTRKSIILPYPGHKPRYLLSMLCGFGYEESANDYKVVEISYMFKGIPKYETIVKIYSLRDGNWKKIGAFPPHDIPLVDFGKFSNGALHWAARKDFGPSYSWTIVCLDLAKETWGKVLQPVYDEGDKDLTLGSLREWLCVLCNYHGFHVDLWVMKVYGVRDSWTKLVSIPYLGSIFCAFVYFK</sequence>
<reference evidence="2" key="1">
    <citation type="journal article" date="2022" name="Mol. Ecol. Resour.">
        <title>The genomes of chicory, endive, great burdock and yacon provide insights into Asteraceae palaeo-polyploidization history and plant inulin production.</title>
        <authorList>
            <person name="Fan W."/>
            <person name="Wang S."/>
            <person name="Wang H."/>
            <person name="Wang A."/>
            <person name="Jiang F."/>
            <person name="Liu H."/>
            <person name="Zhao H."/>
            <person name="Xu D."/>
            <person name="Zhang Y."/>
        </authorList>
    </citation>
    <scope>NUCLEOTIDE SEQUENCE [LARGE SCALE GENOMIC DNA]</scope>
    <source>
        <strain evidence="2">cv. Yunnan</strain>
    </source>
</reference>
<evidence type="ECO:0000313" key="1">
    <source>
        <dbReference type="EMBL" id="KAI3823092.1"/>
    </source>
</evidence>
<reference evidence="1 2" key="2">
    <citation type="journal article" date="2022" name="Mol. Ecol. Resour.">
        <title>The genomes of chicory, endive, great burdock and yacon provide insights into Asteraceae paleo-polyploidization history and plant inulin production.</title>
        <authorList>
            <person name="Fan W."/>
            <person name="Wang S."/>
            <person name="Wang H."/>
            <person name="Wang A."/>
            <person name="Jiang F."/>
            <person name="Liu H."/>
            <person name="Zhao H."/>
            <person name="Xu D."/>
            <person name="Zhang Y."/>
        </authorList>
    </citation>
    <scope>NUCLEOTIDE SEQUENCE [LARGE SCALE GENOMIC DNA]</scope>
    <source>
        <strain evidence="2">cv. Yunnan</strain>
        <tissue evidence="1">Leaves</tissue>
    </source>
</reference>
<evidence type="ECO:0000313" key="2">
    <source>
        <dbReference type="Proteomes" id="UP001056120"/>
    </source>
</evidence>
<keyword evidence="2" id="KW-1185">Reference proteome</keyword>
<protein>
    <submittedName>
        <fullName evidence="1">Uncharacterized protein</fullName>
    </submittedName>
</protein>
<organism evidence="1 2">
    <name type="scientific">Smallanthus sonchifolius</name>
    <dbReference type="NCBI Taxonomy" id="185202"/>
    <lineage>
        <taxon>Eukaryota</taxon>
        <taxon>Viridiplantae</taxon>
        <taxon>Streptophyta</taxon>
        <taxon>Embryophyta</taxon>
        <taxon>Tracheophyta</taxon>
        <taxon>Spermatophyta</taxon>
        <taxon>Magnoliopsida</taxon>
        <taxon>eudicotyledons</taxon>
        <taxon>Gunneridae</taxon>
        <taxon>Pentapetalae</taxon>
        <taxon>asterids</taxon>
        <taxon>campanulids</taxon>
        <taxon>Asterales</taxon>
        <taxon>Asteraceae</taxon>
        <taxon>Asteroideae</taxon>
        <taxon>Heliantheae alliance</taxon>
        <taxon>Millerieae</taxon>
        <taxon>Smallanthus</taxon>
    </lineage>
</organism>
<dbReference type="Proteomes" id="UP001056120">
    <property type="component" value="Linkage Group LG02"/>
</dbReference>
<gene>
    <name evidence="1" type="ORF">L1987_04518</name>
</gene>
<dbReference type="EMBL" id="CM042019">
    <property type="protein sequence ID" value="KAI3823092.1"/>
    <property type="molecule type" value="Genomic_DNA"/>
</dbReference>
<name>A0ACB9JST8_9ASTR</name>
<proteinExistence type="predicted"/>
<accession>A0ACB9JST8</accession>